<dbReference type="RefSeq" id="WP_143595963.1">
    <property type="nucleotide sequence ID" value="NZ_CYSE01000020.1"/>
</dbReference>
<dbReference type="STRING" id="441103.TRN7648_04226"/>
<evidence type="ECO:0000313" key="3">
    <source>
        <dbReference type="Proteomes" id="UP000054935"/>
    </source>
</evidence>
<proteinExistence type="predicted"/>
<dbReference type="Proteomes" id="UP000054935">
    <property type="component" value="Unassembled WGS sequence"/>
</dbReference>
<reference evidence="2 3" key="1">
    <citation type="submission" date="2015-09" db="EMBL/GenBank/DDBJ databases">
        <authorList>
            <consortium name="Swine Surveillance"/>
        </authorList>
    </citation>
    <scope>NUCLEOTIDE SEQUENCE [LARGE SCALE GENOMIC DNA]</scope>
    <source>
        <strain evidence="2 3">CECT 7648</strain>
    </source>
</reference>
<keyword evidence="3" id="KW-1185">Reference proteome</keyword>
<feature type="signal peptide" evidence="1">
    <location>
        <begin position="1"/>
        <end position="24"/>
    </location>
</feature>
<dbReference type="EMBL" id="CYSE01000020">
    <property type="protein sequence ID" value="CUH82683.1"/>
    <property type="molecule type" value="Genomic_DNA"/>
</dbReference>
<dbReference type="AlphaFoldDB" id="A0A0P1GZL2"/>
<sequence>MAPRLLSKIALSLGLCALPLAVWAQEAAFVAQPGQIDVDLRGQMDFRNLAFRDCLDQPECAVGGVVIAAERQVGPGVWEPARLYWDPIDGFGVLGGQQNDEIDVDERLVVRLPEPRVVGGVWLSDLFIGEGARYQGWPESDEDVELADIDLWQTATHQGRVRVTGVFELPDDPFNAAVAEMFVEDGDLLNRVIVQGPELSVLMPDEEKQRGVVRPLTRIDVAQTTSAEDEALVAALLNDPEKIRAFDDGRENAATLLEIRKEMQRLSDIQQSAEARRTVGDLSNGELGWTPQDRLIADRLVFGAGYQTSSDYSVAGIVLQEVAP</sequence>
<protein>
    <submittedName>
        <fullName evidence="2">Uncharacterized protein</fullName>
    </submittedName>
</protein>
<evidence type="ECO:0000256" key="1">
    <source>
        <dbReference type="SAM" id="SignalP"/>
    </source>
</evidence>
<dbReference type="OrthoDB" id="7866901at2"/>
<keyword evidence="1" id="KW-0732">Signal</keyword>
<gene>
    <name evidence="2" type="ORF">TRN7648_04226</name>
</gene>
<evidence type="ECO:0000313" key="2">
    <source>
        <dbReference type="EMBL" id="CUH82683.1"/>
    </source>
</evidence>
<organism evidence="2 3">
    <name type="scientific">Tropicibacter naphthalenivorans</name>
    <dbReference type="NCBI Taxonomy" id="441103"/>
    <lineage>
        <taxon>Bacteria</taxon>
        <taxon>Pseudomonadati</taxon>
        <taxon>Pseudomonadota</taxon>
        <taxon>Alphaproteobacteria</taxon>
        <taxon>Rhodobacterales</taxon>
        <taxon>Roseobacteraceae</taxon>
        <taxon>Tropicibacter</taxon>
    </lineage>
</organism>
<feature type="chain" id="PRO_5006063915" evidence="1">
    <location>
        <begin position="25"/>
        <end position="324"/>
    </location>
</feature>
<name>A0A0P1GZL2_9RHOB</name>
<accession>A0A0P1GZL2</accession>